<dbReference type="InterPro" id="IPR050121">
    <property type="entry name" value="Cytochrome_P450_monoxygenase"/>
</dbReference>
<evidence type="ECO:0000256" key="3">
    <source>
        <dbReference type="ARBA" id="ARBA00023004"/>
    </source>
</evidence>
<accession>A0ABR3TX07</accession>
<evidence type="ECO:0000256" key="4">
    <source>
        <dbReference type="RuleBase" id="RU000461"/>
    </source>
</evidence>
<proteinExistence type="inferred from homology"/>
<sequence length="492" mass="55431">MLSSFLLVCFVIPVGLAVVAAVTFLLPPRNFPKNIPTIPFYYTLLPLFRDCDQETLYREYLEEPLKKHGAVKIFFASRWNVLVQRPELLQEVFKNEDLYAKSGNQKKIPYSVIADYTGDNIISAHGADWRLYRSVIAPGLQRDFDAEPVVRNANLLASLFVEQQKKSAKAGVLVLPFLQRLSLENVAQGLLGTYFGTLESPQAPMHQIQMTVKRAIFKPLFLNFPFLDRFPIPSRQKARQLVDDFASQLCTKVLESHQHAHEEKMANASAGCHLVRAYQTGLLTEQQFRHNVSIILIAGHENPQLLFQSLLFVLGQHQDVQQRIREEVTAAKDGGAPAILSIPYLMAVVYETLRMYPPISQLINRRTTAATVLGGTIALPADAYVGYNGYATGHDRAFWGADADSFRPERWGATLDDINATFRTANRKGGFIAFHGGKRACLGQKFAMLEARLTVAVLVQRLAWRIDPTWRTRMTPAGPLSPMLLRLFFEER</sequence>
<dbReference type="Gene3D" id="1.10.630.10">
    <property type="entry name" value="Cytochrome P450"/>
    <property type="match status" value="1"/>
</dbReference>
<evidence type="ECO:0000256" key="2">
    <source>
        <dbReference type="ARBA" id="ARBA00022723"/>
    </source>
</evidence>
<dbReference type="PANTHER" id="PTHR24305">
    <property type="entry name" value="CYTOCHROME P450"/>
    <property type="match status" value="1"/>
</dbReference>
<dbReference type="PRINTS" id="PR00463">
    <property type="entry name" value="EP450I"/>
</dbReference>
<dbReference type="Proteomes" id="UP001521184">
    <property type="component" value="Unassembled WGS sequence"/>
</dbReference>
<feature type="signal peptide" evidence="5">
    <location>
        <begin position="1"/>
        <end position="21"/>
    </location>
</feature>
<keyword evidence="4" id="KW-0503">Monooxygenase</keyword>
<dbReference type="CDD" id="cd11070">
    <property type="entry name" value="CYP56-like"/>
    <property type="match status" value="1"/>
</dbReference>
<dbReference type="InterPro" id="IPR036396">
    <property type="entry name" value="Cyt_P450_sf"/>
</dbReference>
<dbReference type="InterPro" id="IPR001128">
    <property type="entry name" value="Cyt_P450"/>
</dbReference>
<protein>
    <submittedName>
        <fullName evidence="6">Cytochrome P450-dit2</fullName>
    </submittedName>
</protein>
<dbReference type="PROSITE" id="PS00086">
    <property type="entry name" value="CYTOCHROME_P450"/>
    <property type="match status" value="1"/>
</dbReference>
<reference evidence="6 7" key="1">
    <citation type="journal article" date="2023" name="Plant Dis.">
        <title>First Report of Diplodia intermedia Causing Canker and Dieback Diseases on Apple Trees in Canada.</title>
        <authorList>
            <person name="Ellouze W."/>
            <person name="Ilyukhin E."/>
            <person name="Sulman M."/>
            <person name="Ali S."/>
        </authorList>
    </citation>
    <scope>NUCLEOTIDE SEQUENCE [LARGE SCALE GENOMIC DNA]</scope>
    <source>
        <strain evidence="6 7">M45-28</strain>
    </source>
</reference>
<organism evidence="6 7">
    <name type="scientific">Diplodia intermedia</name>
    <dbReference type="NCBI Taxonomy" id="856260"/>
    <lineage>
        <taxon>Eukaryota</taxon>
        <taxon>Fungi</taxon>
        <taxon>Dikarya</taxon>
        <taxon>Ascomycota</taxon>
        <taxon>Pezizomycotina</taxon>
        <taxon>Dothideomycetes</taxon>
        <taxon>Dothideomycetes incertae sedis</taxon>
        <taxon>Botryosphaeriales</taxon>
        <taxon>Botryosphaeriaceae</taxon>
        <taxon>Diplodia</taxon>
    </lineage>
</organism>
<dbReference type="EMBL" id="JAKEKT020000015">
    <property type="protein sequence ID" value="KAL1646574.1"/>
    <property type="molecule type" value="Genomic_DNA"/>
</dbReference>
<name>A0ABR3TX07_9PEZI</name>
<dbReference type="Pfam" id="PF00067">
    <property type="entry name" value="p450"/>
    <property type="match status" value="1"/>
</dbReference>
<feature type="chain" id="PRO_5045441497" evidence="5">
    <location>
        <begin position="22"/>
        <end position="492"/>
    </location>
</feature>
<keyword evidence="3 4" id="KW-0408">Iron</keyword>
<comment type="cofactor">
    <cofactor evidence="1">
        <name>heme</name>
        <dbReference type="ChEBI" id="CHEBI:30413"/>
    </cofactor>
</comment>
<dbReference type="InterPro" id="IPR017972">
    <property type="entry name" value="Cyt_P450_CS"/>
</dbReference>
<dbReference type="SUPFAM" id="SSF48264">
    <property type="entry name" value="Cytochrome P450"/>
    <property type="match status" value="1"/>
</dbReference>
<keyword evidence="4" id="KW-0349">Heme</keyword>
<evidence type="ECO:0000256" key="5">
    <source>
        <dbReference type="SAM" id="SignalP"/>
    </source>
</evidence>
<dbReference type="PANTHER" id="PTHR24305:SF223">
    <property type="entry name" value="CYTOCHROME P450-DIT2"/>
    <property type="match status" value="1"/>
</dbReference>
<keyword evidence="7" id="KW-1185">Reference proteome</keyword>
<keyword evidence="4" id="KW-0560">Oxidoreductase</keyword>
<evidence type="ECO:0000313" key="6">
    <source>
        <dbReference type="EMBL" id="KAL1646574.1"/>
    </source>
</evidence>
<comment type="caution">
    <text evidence="6">The sequence shown here is derived from an EMBL/GenBank/DDBJ whole genome shotgun (WGS) entry which is preliminary data.</text>
</comment>
<evidence type="ECO:0000256" key="1">
    <source>
        <dbReference type="ARBA" id="ARBA00001971"/>
    </source>
</evidence>
<evidence type="ECO:0000313" key="7">
    <source>
        <dbReference type="Proteomes" id="UP001521184"/>
    </source>
</evidence>
<keyword evidence="5" id="KW-0732">Signal</keyword>
<gene>
    <name evidence="6" type="primary">DIT2</name>
    <name evidence="6" type="ORF">SLS58_003160</name>
</gene>
<dbReference type="PRINTS" id="PR00385">
    <property type="entry name" value="P450"/>
</dbReference>
<keyword evidence="2 4" id="KW-0479">Metal-binding</keyword>
<dbReference type="InterPro" id="IPR002401">
    <property type="entry name" value="Cyt_P450_E_grp-I"/>
</dbReference>
<comment type="similarity">
    <text evidence="4">Belongs to the cytochrome P450 family.</text>
</comment>